<protein>
    <submittedName>
        <fullName evidence="5">Unannotated protein</fullName>
    </submittedName>
</protein>
<evidence type="ECO:0000313" key="4">
    <source>
        <dbReference type="EMBL" id="CAB4544454.1"/>
    </source>
</evidence>
<proteinExistence type="predicted"/>
<dbReference type="EMBL" id="CAESPC010000015">
    <property type="protein sequence ID" value="CAB4366605.1"/>
    <property type="molecule type" value="Genomic_DNA"/>
</dbReference>
<evidence type="ECO:0000313" key="6">
    <source>
        <dbReference type="EMBL" id="CAB4992184.1"/>
    </source>
</evidence>
<evidence type="ECO:0000256" key="1">
    <source>
        <dbReference type="SAM" id="MobiDB-lite"/>
    </source>
</evidence>
<sequence length="148" mass="15542">MLLATARKTPSHGATSKTSAAKPRKANIAKKAVSERTAEVISGLFPEITQGTRATHKFFAIFLSTVGLFGFLVLLGVNILLAQDAFTLSNLKAEAKMVADQRDAINRKIDSYAAPENLAAAATGLGMRPSATPIFLNLTPPDTGVTSG</sequence>
<dbReference type="EMBL" id="CAFBOW010000025">
    <property type="protein sequence ID" value="CAB4992184.1"/>
    <property type="molecule type" value="Genomic_DNA"/>
</dbReference>
<reference evidence="5" key="1">
    <citation type="submission" date="2020-05" db="EMBL/GenBank/DDBJ databases">
        <authorList>
            <person name="Chiriac C."/>
            <person name="Salcher M."/>
            <person name="Ghai R."/>
            <person name="Kavagutti S V."/>
        </authorList>
    </citation>
    <scope>NUCLEOTIDE SEQUENCE</scope>
</reference>
<dbReference type="EMBL" id="CAEZSQ010000085">
    <property type="protein sequence ID" value="CAB4544454.1"/>
    <property type="molecule type" value="Genomic_DNA"/>
</dbReference>
<evidence type="ECO:0000313" key="3">
    <source>
        <dbReference type="EMBL" id="CAB4366605.1"/>
    </source>
</evidence>
<organism evidence="5">
    <name type="scientific">freshwater metagenome</name>
    <dbReference type="NCBI Taxonomy" id="449393"/>
    <lineage>
        <taxon>unclassified sequences</taxon>
        <taxon>metagenomes</taxon>
        <taxon>ecological metagenomes</taxon>
    </lineage>
</organism>
<evidence type="ECO:0000256" key="2">
    <source>
        <dbReference type="SAM" id="Phobius"/>
    </source>
</evidence>
<keyword evidence="2" id="KW-0812">Transmembrane</keyword>
<keyword evidence="2" id="KW-1133">Transmembrane helix</keyword>
<accession>A0A6J7B4B0</accession>
<feature type="region of interest" description="Disordered" evidence="1">
    <location>
        <begin position="1"/>
        <end position="26"/>
    </location>
</feature>
<gene>
    <name evidence="4" type="ORF">UFOPK1458_00474</name>
    <name evidence="5" type="ORF">UFOPK3243_00084</name>
    <name evidence="6" type="ORF">UFOPK4032_00223</name>
    <name evidence="3" type="ORF">UFOPK4180_00193</name>
</gene>
<name>A0A6J7B4B0_9ZZZZ</name>
<dbReference type="EMBL" id="CAFAZZ010000004">
    <property type="protein sequence ID" value="CAB4839553.1"/>
    <property type="molecule type" value="Genomic_DNA"/>
</dbReference>
<dbReference type="AlphaFoldDB" id="A0A6J7B4B0"/>
<feature type="transmembrane region" description="Helical" evidence="2">
    <location>
        <begin position="58"/>
        <end position="81"/>
    </location>
</feature>
<evidence type="ECO:0000313" key="5">
    <source>
        <dbReference type="EMBL" id="CAB4839553.1"/>
    </source>
</evidence>
<keyword evidence="2" id="KW-0472">Membrane</keyword>